<dbReference type="PANTHER" id="PTHR42852:SF6">
    <property type="entry name" value="THIOL:DISULFIDE INTERCHANGE PROTEIN DSBE"/>
    <property type="match status" value="1"/>
</dbReference>
<dbReference type="InterPro" id="IPR013766">
    <property type="entry name" value="Thioredoxin_domain"/>
</dbReference>
<dbReference type="Proteomes" id="UP000183670">
    <property type="component" value="Unassembled WGS sequence"/>
</dbReference>
<evidence type="ECO:0000256" key="2">
    <source>
        <dbReference type="ARBA" id="ARBA00022748"/>
    </source>
</evidence>
<dbReference type="GeneID" id="29454290"/>
<evidence type="ECO:0000313" key="13">
    <source>
        <dbReference type="Proteomes" id="UP000286031"/>
    </source>
</evidence>
<reference evidence="7" key="4">
    <citation type="submission" date="2022-10" db="EMBL/GenBank/DDBJ databases">
        <title>Human gut microbiome strain richness.</title>
        <authorList>
            <person name="Chen-Liaw A."/>
        </authorList>
    </citation>
    <scope>NUCLEOTIDE SEQUENCE</scope>
    <source>
        <strain evidence="7">RTP21484st1_H8_RTP21484_190118</strain>
    </source>
</reference>
<dbReference type="EMBL" id="FNDO01000029">
    <property type="protein sequence ID" value="SDI18027.1"/>
    <property type="molecule type" value="Genomic_DNA"/>
</dbReference>
<dbReference type="EMBL" id="FMYE01000009">
    <property type="protein sequence ID" value="SDB76448.1"/>
    <property type="molecule type" value="Genomic_DNA"/>
</dbReference>
<reference evidence="11 12" key="1">
    <citation type="submission" date="2016-10" db="EMBL/GenBank/DDBJ databases">
        <authorList>
            <person name="de Groot N.N."/>
        </authorList>
    </citation>
    <scope>NUCLEOTIDE SEQUENCE [LARGE SCALE GENOMIC DNA]</scope>
    <source>
        <strain evidence="9 12">NLAE-zl-C500</strain>
        <strain evidence="10 11">NLAE-zl-C57</strain>
    </source>
</reference>
<evidence type="ECO:0000259" key="5">
    <source>
        <dbReference type="PROSITE" id="PS51352"/>
    </source>
</evidence>
<evidence type="ECO:0000313" key="7">
    <source>
        <dbReference type="EMBL" id="MDC7960576.1"/>
    </source>
</evidence>
<dbReference type="GO" id="GO:0016209">
    <property type="term" value="F:antioxidant activity"/>
    <property type="evidence" value="ECO:0007669"/>
    <property type="project" value="InterPro"/>
</dbReference>
<dbReference type="GO" id="GO:0016491">
    <property type="term" value="F:oxidoreductase activity"/>
    <property type="evidence" value="ECO:0007669"/>
    <property type="project" value="InterPro"/>
</dbReference>
<dbReference type="KEGG" id="boa:Bovatus_04575"/>
<reference evidence="6 14" key="3">
    <citation type="journal article" date="2019" name="Nat. Med.">
        <title>A library of human gut bacterial isolates paired with longitudinal multiomics data enables mechanistic microbiome research.</title>
        <authorList>
            <person name="Poyet M."/>
            <person name="Groussin M."/>
            <person name="Gibbons S.M."/>
            <person name="Avila-Pacheco J."/>
            <person name="Jiang X."/>
            <person name="Kearney S.M."/>
            <person name="Perrotta A.R."/>
            <person name="Berdy B."/>
            <person name="Zhao S."/>
            <person name="Lieberman T.D."/>
            <person name="Swanson P.K."/>
            <person name="Smith M."/>
            <person name="Roesemann S."/>
            <person name="Alexander J.E."/>
            <person name="Rich S.A."/>
            <person name="Livny J."/>
            <person name="Vlamakis H."/>
            <person name="Clish C."/>
            <person name="Bullock K."/>
            <person name="Deik A."/>
            <person name="Scott J."/>
            <person name="Pierce K.A."/>
            <person name="Xavier R.J."/>
            <person name="Alm E.J."/>
        </authorList>
    </citation>
    <scope>NUCLEOTIDE SEQUENCE [LARGE SCALE GENOMIC DNA]</scope>
    <source>
        <strain evidence="6 14">BIOML-A183</strain>
    </source>
</reference>
<protein>
    <submittedName>
        <fullName evidence="9">Peroxiredoxin</fullName>
    </submittedName>
    <submittedName>
        <fullName evidence="7">TlpA disulfide reductase family protein</fullName>
    </submittedName>
    <submittedName>
        <fullName evidence="6">TlpA family protein disulfide reductase</fullName>
    </submittedName>
</protein>
<dbReference type="RefSeq" id="WP_004301826.1">
    <property type="nucleotide sequence ID" value="NZ_BAABYJ010000001.1"/>
</dbReference>
<evidence type="ECO:0000256" key="1">
    <source>
        <dbReference type="ARBA" id="ARBA00004196"/>
    </source>
</evidence>
<dbReference type="Pfam" id="PF00578">
    <property type="entry name" value="AhpC-TSA"/>
    <property type="match status" value="1"/>
</dbReference>
<keyword evidence="3" id="KW-1015">Disulfide bond</keyword>
<dbReference type="Proteomes" id="UP000286031">
    <property type="component" value="Unassembled WGS sequence"/>
</dbReference>
<dbReference type="GO" id="GO:0017004">
    <property type="term" value="P:cytochrome complex assembly"/>
    <property type="evidence" value="ECO:0007669"/>
    <property type="project" value="UniProtKB-KW"/>
</dbReference>
<dbReference type="EMBL" id="JAQQPO010000028">
    <property type="protein sequence ID" value="MDC7960576.1"/>
    <property type="molecule type" value="Genomic_DNA"/>
</dbReference>
<evidence type="ECO:0000313" key="6">
    <source>
        <dbReference type="EMBL" id="KAA3808560.1"/>
    </source>
</evidence>
<evidence type="ECO:0000313" key="12">
    <source>
        <dbReference type="Proteomes" id="UP000183670"/>
    </source>
</evidence>
<dbReference type="InterPro" id="IPR036249">
    <property type="entry name" value="Thioredoxin-like_sf"/>
</dbReference>
<evidence type="ECO:0000256" key="4">
    <source>
        <dbReference type="ARBA" id="ARBA00023284"/>
    </source>
</evidence>
<dbReference type="PANTHER" id="PTHR42852">
    <property type="entry name" value="THIOL:DISULFIDE INTERCHANGE PROTEIN DSBE"/>
    <property type="match status" value="1"/>
</dbReference>
<sequence>MELIKRLSLILLLLCTTSSLWSNGGLQFKGKLRILRPTTLQVKDLNGNLVLTCSISQNGVFETEKKEIQPDVYTLCIGKTEQNIYFENTSVSINGFFDEKNPEQSSLSFTGIDPFLTLQNYMPAERDPDKATISTSAKEKLTPAMASALAYLADVNDYPSNKMLLDMIPEQDRNSLSAKWLINKVEVLSHQIIGAECPGFTFIDSNGKSVSLKDFRGKIVVLDFCASWCGPCRKEMRSMLTIYNDLKADDLEFISVSLDDSEAKWRKMLDEEKLPWVMLWDKTGFPKNSKTPSAIQAAYGFYSIPFLVVIDKEGKLAARNVRGEQVREAILKIRK</sequence>
<evidence type="ECO:0000313" key="9">
    <source>
        <dbReference type="EMBL" id="SDB76448.1"/>
    </source>
</evidence>
<proteinExistence type="predicted"/>
<accession>A0A1G6G384</accession>
<dbReference type="EMBL" id="VWLX01000002">
    <property type="protein sequence ID" value="KAA3808560.1"/>
    <property type="molecule type" value="Genomic_DNA"/>
</dbReference>
<dbReference type="CDD" id="cd02966">
    <property type="entry name" value="TlpA_like_family"/>
    <property type="match status" value="1"/>
</dbReference>
<evidence type="ECO:0000256" key="3">
    <source>
        <dbReference type="ARBA" id="ARBA00023157"/>
    </source>
</evidence>
<dbReference type="Gene3D" id="3.40.30.10">
    <property type="entry name" value="Glutaredoxin"/>
    <property type="match status" value="1"/>
</dbReference>
<reference evidence="8 13" key="2">
    <citation type="submission" date="2018-08" db="EMBL/GenBank/DDBJ databases">
        <title>A genome reference for cultivated species of the human gut microbiota.</title>
        <authorList>
            <person name="Zou Y."/>
            <person name="Xue W."/>
            <person name="Luo G."/>
        </authorList>
    </citation>
    <scope>NUCLEOTIDE SEQUENCE [LARGE SCALE GENOMIC DNA]</scope>
    <source>
        <strain evidence="8 13">AF04-46</strain>
    </source>
</reference>
<dbReference type="PROSITE" id="PS51352">
    <property type="entry name" value="THIOREDOXIN_2"/>
    <property type="match status" value="1"/>
</dbReference>
<dbReference type="Proteomes" id="UP001215078">
    <property type="component" value="Unassembled WGS sequence"/>
</dbReference>
<feature type="domain" description="Thioredoxin" evidence="5">
    <location>
        <begin position="191"/>
        <end position="335"/>
    </location>
</feature>
<dbReference type="Proteomes" id="UP000181870">
    <property type="component" value="Unassembled WGS sequence"/>
</dbReference>
<dbReference type="AlphaFoldDB" id="A0A1G6G384"/>
<dbReference type="Proteomes" id="UP000460135">
    <property type="component" value="Unassembled WGS sequence"/>
</dbReference>
<gene>
    <name evidence="8" type="ORF">DWV35_14875</name>
    <name evidence="6" type="ORF">F3F51_04105</name>
    <name evidence="7" type="ORF">PQ628_20465</name>
    <name evidence="9" type="ORF">SAMN05192581_10097</name>
    <name evidence="10" type="ORF">SAMN05192582_102941</name>
</gene>
<name>A0A1G6G384_BACOV</name>
<comment type="subcellular location">
    <subcellularLocation>
        <location evidence="1">Cell envelope</location>
    </subcellularLocation>
</comment>
<evidence type="ECO:0000313" key="8">
    <source>
        <dbReference type="EMBL" id="RGX08681.1"/>
    </source>
</evidence>
<organism evidence="9 12">
    <name type="scientific">Bacteroides ovatus</name>
    <dbReference type="NCBI Taxonomy" id="28116"/>
    <lineage>
        <taxon>Bacteria</taxon>
        <taxon>Pseudomonadati</taxon>
        <taxon>Bacteroidota</taxon>
        <taxon>Bacteroidia</taxon>
        <taxon>Bacteroidales</taxon>
        <taxon>Bacteroidaceae</taxon>
        <taxon>Bacteroides</taxon>
    </lineage>
</organism>
<dbReference type="SUPFAM" id="SSF52833">
    <property type="entry name" value="Thioredoxin-like"/>
    <property type="match status" value="1"/>
</dbReference>
<dbReference type="GO" id="GO:0030313">
    <property type="term" value="C:cell envelope"/>
    <property type="evidence" value="ECO:0007669"/>
    <property type="project" value="UniProtKB-SubCell"/>
</dbReference>
<keyword evidence="2" id="KW-0201">Cytochrome c-type biogenesis</keyword>
<evidence type="ECO:0000313" key="10">
    <source>
        <dbReference type="EMBL" id="SDI18027.1"/>
    </source>
</evidence>
<dbReference type="EMBL" id="QSBI01000019">
    <property type="protein sequence ID" value="RGX08681.1"/>
    <property type="molecule type" value="Genomic_DNA"/>
</dbReference>
<dbReference type="InterPro" id="IPR050553">
    <property type="entry name" value="Thioredoxin_ResA/DsbE_sf"/>
</dbReference>
<dbReference type="InterPro" id="IPR000866">
    <property type="entry name" value="AhpC/TSA"/>
</dbReference>
<evidence type="ECO:0000313" key="14">
    <source>
        <dbReference type="Proteomes" id="UP000460135"/>
    </source>
</evidence>
<evidence type="ECO:0000313" key="11">
    <source>
        <dbReference type="Proteomes" id="UP000181870"/>
    </source>
</evidence>
<keyword evidence="4" id="KW-0676">Redox-active center</keyword>